<dbReference type="AlphaFoldDB" id="N8Q6F1"/>
<name>N8Q6F1_9GAMM</name>
<organism evidence="1 2">
    <name type="scientific">Acinetobacter bohemicus ANC 3994</name>
    <dbReference type="NCBI Taxonomy" id="1217715"/>
    <lineage>
        <taxon>Bacteria</taxon>
        <taxon>Pseudomonadati</taxon>
        <taxon>Pseudomonadota</taxon>
        <taxon>Gammaproteobacteria</taxon>
        <taxon>Moraxellales</taxon>
        <taxon>Moraxellaceae</taxon>
        <taxon>Acinetobacter</taxon>
    </lineage>
</organism>
<evidence type="ECO:0000313" key="1">
    <source>
        <dbReference type="EMBL" id="ENU18798.1"/>
    </source>
</evidence>
<accession>N8Q6F1</accession>
<sequence>MLKHIKGFKIEDRKSHATIALQVLPIQFSDDEATKTHCYT</sequence>
<evidence type="ECO:0000313" key="2">
    <source>
        <dbReference type="Proteomes" id="UP000013086"/>
    </source>
</evidence>
<dbReference type="EMBL" id="APOH01000020">
    <property type="protein sequence ID" value="ENU18798.1"/>
    <property type="molecule type" value="Genomic_DNA"/>
</dbReference>
<proteinExistence type="predicted"/>
<reference evidence="1 2" key="1">
    <citation type="submission" date="2013-02" db="EMBL/GenBank/DDBJ databases">
        <title>The Genome Sequence of Acinetobacter sp. ANC 3994.</title>
        <authorList>
            <consortium name="The Broad Institute Genome Sequencing Platform"/>
            <consortium name="The Broad Institute Genome Sequencing Center for Infectious Disease"/>
            <person name="Cerqueira G."/>
            <person name="Feldgarden M."/>
            <person name="Courvalin P."/>
            <person name="Perichon B."/>
            <person name="Grillot-Courvalin C."/>
            <person name="Clermont D."/>
            <person name="Rocha E."/>
            <person name="Yoon E.-J."/>
            <person name="Nemec A."/>
            <person name="Walker B."/>
            <person name="Young S.K."/>
            <person name="Zeng Q."/>
            <person name="Gargeya S."/>
            <person name="Fitzgerald M."/>
            <person name="Haas B."/>
            <person name="Abouelleil A."/>
            <person name="Alvarado L."/>
            <person name="Arachchi H.M."/>
            <person name="Berlin A.M."/>
            <person name="Chapman S.B."/>
            <person name="Dewar J."/>
            <person name="Goldberg J."/>
            <person name="Griggs A."/>
            <person name="Gujja S."/>
            <person name="Hansen M."/>
            <person name="Howarth C."/>
            <person name="Imamovic A."/>
            <person name="Larimer J."/>
            <person name="McCowan C."/>
            <person name="Murphy C."/>
            <person name="Neiman D."/>
            <person name="Pearson M."/>
            <person name="Priest M."/>
            <person name="Roberts A."/>
            <person name="Saif S."/>
            <person name="Shea T."/>
            <person name="Sisk P."/>
            <person name="Sykes S."/>
            <person name="Wortman J."/>
            <person name="Nusbaum C."/>
            <person name="Birren B."/>
        </authorList>
    </citation>
    <scope>NUCLEOTIDE SEQUENCE [LARGE SCALE GENOMIC DNA]</scope>
    <source>
        <strain evidence="1 2">ANC 3994</strain>
    </source>
</reference>
<dbReference type="Proteomes" id="UP000013086">
    <property type="component" value="Unassembled WGS sequence"/>
</dbReference>
<gene>
    <name evidence="1" type="ORF">F994_02756</name>
</gene>
<comment type="caution">
    <text evidence="1">The sequence shown here is derived from an EMBL/GenBank/DDBJ whole genome shotgun (WGS) entry which is preliminary data.</text>
</comment>
<dbReference type="HOGENOM" id="CLU_3283280_0_0_6"/>
<dbReference type="PATRIC" id="fig|1217715.3.peg.2694"/>
<protein>
    <submittedName>
        <fullName evidence="1">Uncharacterized protein</fullName>
    </submittedName>
</protein>